<dbReference type="AlphaFoldDB" id="A0A9X7L0U3"/>
<protein>
    <submittedName>
        <fullName evidence="3">Exonuclease</fullName>
    </submittedName>
</protein>
<evidence type="ECO:0000313" key="4">
    <source>
        <dbReference type="Proteomes" id="UP000246375"/>
    </source>
</evidence>
<dbReference type="GO" id="GO:0003676">
    <property type="term" value="F:nucleic acid binding"/>
    <property type="evidence" value="ECO:0007669"/>
    <property type="project" value="InterPro"/>
</dbReference>
<evidence type="ECO:0000259" key="2">
    <source>
        <dbReference type="Pfam" id="PF16473"/>
    </source>
</evidence>
<comment type="caution">
    <text evidence="3">The sequence shown here is derived from an EMBL/GenBank/DDBJ whole genome shotgun (WGS) entry which is preliminary data.</text>
</comment>
<keyword evidence="3" id="KW-0269">Exonuclease</keyword>
<dbReference type="InterPro" id="IPR010584">
    <property type="entry name" value="ExoDNase_VIII"/>
</dbReference>
<dbReference type="InterPro" id="IPR036397">
    <property type="entry name" value="RNaseH_sf"/>
</dbReference>
<organism evidence="3 4">
    <name type="scientific">Enterobacter hormaechei</name>
    <dbReference type="NCBI Taxonomy" id="158836"/>
    <lineage>
        <taxon>Bacteria</taxon>
        <taxon>Pseudomonadati</taxon>
        <taxon>Pseudomonadota</taxon>
        <taxon>Gammaproteobacteria</taxon>
        <taxon>Enterobacterales</taxon>
        <taxon>Enterobacteriaceae</taxon>
        <taxon>Enterobacter</taxon>
        <taxon>Enterobacter cloacae complex</taxon>
    </lineage>
</organism>
<evidence type="ECO:0000256" key="1">
    <source>
        <dbReference type="SAM" id="MobiDB-lite"/>
    </source>
</evidence>
<reference evidence="3 4" key="1">
    <citation type="submission" date="2018-05" db="EMBL/GenBank/DDBJ databases">
        <title>Evaluation of testing and processing parameters for the GenePOC Carba assay.</title>
        <authorList>
            <person name="Walsh T.R."/>
        </authorList>
    </citation>
    <scope>NUCLEOTIDE SEQUENCE [LARGE SCALE GENOMIC DNA]</scope>
    <source>
        <strain evidence="3 4">PECIMP</strain>
    </source>
</reference>
<name>A0A9X7L0U3_9ENTR</name>
<accession>A0A9X7L0U3</accession>
<sequence>MEFFHFIKATQKSGKEDAVIWFTSKTEARANLQLDVELEEAGIETGRGKDYQKPIRTDFPVYDDLPEESTVDYAWCKRYELDEDQRTWKLKLQHVDSVTTTPEKSDSASDNSGTSVVEKEELLRPLARLRLPQRVIAHLLNDNELKEISEEQHIQIGQIESDEDNLFIKNLLLAVANAPDIKELSPHVEWKMVSAIKTVFTADQVFAVETFEEFIKEWINDADTRALTVRKWVCDNKPAAVKDEEETTPKKPVLFTVATLPLRQRILAQFISDQYAYHIDADQKKVIQQLEMDMDNSYVQNMLLAAENVAPFKNATEFEISKVVEAIKTIFPLDGKRPELSVVIQFFQAWFGVEHIDRGLLVKEWSNGNRVSCIQRTESGANAGGGNQTDRNHDLKHDLDTLDLEIALATLPMDFNIYDIPGGVFRRAKEIVSKKESPFKEWSKALRGTPGILDYSRAAIFALIRSAHPEHYLYPARLSGFINANLTESNHAAPTEEALVAARHTPEVSWANEISADKEASEGDNHKESCGGEDTSGVNGETQPVLEKVGKGLFSIEGLITNAPKTNGSNTAAEYTNNVPMEETGNDETPNGAALSEGAEETISGASAIETYCSTAAINNDSGHHNYAEPEMLYTHLMVDIEAFGKKADSPVVSIGAVFFDPSTGNTGSEFYKVISLESSMASGGVPDASTIIFWLKASPEARSELVMDDAIPLDDALLQLNEFIAENAANGPDSVQVWGNGATYDNVLLEASYDRAGIPCPWKFWNNRDVRTIVELGKAVGCKPRYEIPFEGEPHKAISDALHQVKYVSAIWQRLTEH</sequence>
<dbReference type="GO" id="GO:0051908">
    <property type="term" value="F:double-stranded DNA 5'-3' DNA exonuclease activity"/>
    <property type="evidence" value="ECO:0007669"/>
    <property type="project" value="InterPro"/>
</dbReference>
<dbReference type="Pfam" id="PF06630">
    <property type="entry name" value="Exonuc_VIII"/>
    <property type="match status" value="2"/>
</dbReference>
<dbReference type="InterPro" id="IPR033390">
    <property type="entry name" value="Rv2179c-like"/>
</dbReference>
<feature type="domain" description="3'-5' exoribonuclease Rv2179c-like" evidence="2">
    <location>
        <begin position="635"/>
        <end position="813"/>
    </location>
</feature>
<dbReference type="SUPFAM" id="SSF53098">
    <property type="entry name" value="Ribonuclease H-like"/>
    <property type="match status" value="1"/>
</dbReference>
<dbReference type="InterPro" id="IPR012337">
    <property type="entry name" value="RNaseH-like_sf"/>
</dbReference>
<keyword evidence="3" id="KW-0378">Hydrolase</keyword>
<feature type="region of interest" description="Disordered" evidence="1">
    <location>
        <begin position="515"/>
        <end position="542"/>
    </location>
</feature>
<dbReference type="Pfam" id="PF16473">
    <property type="entry name" value="Rv2179c-like"/>
    <property type="match status" value="1"/>
</dbReference>
<dbReference type="EMBL" id="QHMI01000011">
    <property type="protein sequence ID" value="PXB39742.1"/>
    <property type="molecule type" value="Genomic_DNA"/>
</dbReference>
<feature type="compositionally biased region" description="Basic and acidic residues" evidence="1">
    <location>
        <begin position="515"/>
        <end position="530"/>
    </location>
</feature>
<dbReference type="Proteomes" id="UP000246375">
    <property type="component" value="Unassembled WGS sequence"/>
</dbReference>
<evidence type="ECO:0000313" key="3">
    <source>
        <dbReference type="EMBL" id="PXB39742.1"/>
    </source>
</evidence>
<dbReference type="RefSeq" id="WP_058676825.1">
    <property type="nucleotide sequence ID" value="NZ_NSJG01000127.1"/>
</dbReference>
<proteinExistence type="predicted"/>
<gene>
    <name evidence="3" type="ORF">DL189_15415</name>
</gene>
<keyword evidence="3" id="KW-0540">Nuclease</keyword>
<dbReference type="Gene3D" id="3.30.420.10">
    <property type="entry name" value="Ribonuclease H-like superfamily/Ribonuclease H"/>
    <property type="match status" value="1"/>
</dbReference>